<dbReference type="InterPro" id="IPR014905">
    <property type="entry name" value="HIRAN"/>
</dbReference>
<name>A0A3B1B6F2_9ZZZZ</name>
<evidence type="ECO:0000256" key="2">
    <source>
        <dbReference type="ARBA" id="ARBA00022801"/>
    </source>
</evidence>
<reference evidence="4" key="1">
    <citation type="submission" date="2018-06" db="EMBL/GenBank/DDBJ databases">
        <authorList>
            <person name="Zhirakovskaya E."/>
        </authorList>
    </citation>
    <scope>NUCLEOTIDE SEQUENCE</scope>
</reference>
<gene>
    <name evidence="4" type="ORF">MNBD_GAMMA25-2175</name>
</gene>
<dbReference type="Pfam" id="PF08797">
    <property type="entry name" value="HIRAN"/>
    <property type="match status" value="1"/>
</dbReference>
<evidence type="ECO:0000313" key="4">
    <source>
        <dbReference type="EMBL" id="VAX11762.1"/>
    </source>
</evidence>
<keyword evidence="2" id="KW-0378">Hydrolase</keyword>
<evidence type="ECO:0000259" key="3">
    <source>
        <dbReference type="SMART" id="SM00910"/>
    </source>
</evidence>
<organism evidence="4">
    <name type="scientific">hydrothermal vent metagenome</name>
    <dbReference type="NCBI Taxonomy" id="652676"/>
    <lineage>
        <taxon>unclassified sequences</taxon>
        <taxon>metagenomes</taxon>
        <taxon>ecological metagenomes</taxon>
    </lineage>
</organism>
<proteinExistence type="predicted"/>
<dbReference type="GO" id="GO:0003676">
    <property type="term" value="F:nucleic acid binding"/>
    <property type="evidence" value="ECO:0007669"/>
    <property type="project" value="InterPro"/>
</dbReference>
<dbReference type="SMART" id="SM00910">
    <property type="entry name" value="HIRAN"/>
    <property type="match status" value="1"/>
</dbReference>
<dbReference type="Gene3D" id="3.30.70.2330">
    <property type="match status" value="1"/>
</dbReference>
<feature type="domain" description="HIRAN" evidence="3">
    <location>
        <begin position="122"/>
        <end position="226"/>
    </location>
</feature>
<accession>A0A3B1B6F2</accession>
<dbReference type="EMBL" id="UOFY01000075">
    <property type="protein sequence ID" value="VAX11762.1"/>
    <property type="molecule type" value="Genomic_DNA"/>
</dbReference>
<keyword evidence="1" id="KW-0479">Metal-binding</keyword>
<protein>
    <recommendedName>
        <fullName evidence="3">HIRAN domain-containing protein</fullName>
    </recommendedName>
</protein>
<dbReference type="AlphaFoldDB" id="A0A3B1B6F2"/>
<dbReference type="GO" id="GO:0008270">
    <property type="term" value="F:zinc ion binding"/>
    <property type="evidence" value="ECO:0007669"/>
    <property type="project" value="InterPro"/>
</dbReference>
<evidence type="ECO:0000256" key="1">
    <source>
        <dbReference type="ARBA" id="ARBA00022723"/>
    </source>
</evidence>
<dbReference type="GO" id="GO:0016818">
    <property type="term" value="F:hydrolase activity, acting on acid anhydrides, in phosphorus-containing anhydrides"/>
    <property type="evidence" value="ECO:0007669"/>
    <property type="project" value="InterPro"/>
</dbReference>
<sequence>MKALFIAWQDPNSRSWSPVGRLTHEGGVFRFVYTRGAEELGEKFQTFGAMSDLHSSYISETLFPLFANRVLPKSRPEYKTYLEWLGMSEAAYDVMDELSLTGGFRATDSLELFPCPEPTNHKYVVYFFSRGLRYMHKENQERTNTLDKGDRLYLMPDVQNEHDCHALVLRTKEPITLAGYAPRYYSGEFSSVVKEVGQENIKVTVEQVNRDAPLQYRLLCKLESPWPANFAPCMKDKYQLLA</sequence>